<feature type="signal peptide" evidence="10">
    <location>
        <begin position="1"/>
        <end position="19"/>
    </location>
</feature>
<gene>
    <name evidence="12" type="ORF">AMELA_G00097340</name>
</gene>
<evidence type="ECO:0000259" key="11">
    <source>
        <dbReference type="PROSITE" id="PS50866"/>
    </source>
</evidence>
<dbReference type="PROSITE" id="PS50866">
    <property type="entry name" value="GOLD"/>
    <property type="match status" value="1"/>
</dbReference>
<evidence type="ECO:0000256" key="9">
    <source>
        <dbReference type="SAM" id="Phobius"/>
    </source>
</evidence>
<evidence type="ECO:0000313" key="13">
    <source>
        <dbReference type="Proteomes" id="UP000593565"/>
    </source>
</evidence>
<evidence type="ECO:0000256" key="6">
    <source>
        <dbReference type="ARBA" id="ARBA00022989"/>
    </source>
</evidence>
<accession>A0A7J6AVP2</accession>
<keyword evidence="5" id="KW-0256">Endoplasmic reticulum</keyword>
<keyword evidence="3 8" id="KW-0812">Transmembrane</keyword>
<feature type="chain" id="PRO_5029544168" description="GOLD domain-containing protein" evidence="10">
    <location>
        <begin position="20"/>
        <end position="213"/>
    </location>
</feature>
<evidence type="ECO:0000256" key="5">
    <source>
        <dbReference type="ARBA" id="ARBA00022824"/>
    </source>
</evidence>
<evidence type="ECO:0000256" key="10">
    <source>
        <dbReference type="SAM" id="SignalP"/>
    </source>
</evidence>
<keyword evidence="6 9" id="KW-1133">Transmembrane helix</keyword>
<proteinExistence type="inferred from homology"/>
<evidence type="ECO:0000256" key="2">
    <source>
        <dbReference type="ARBA" id="ARBA00007104"/>
    </source>
</evidence>
<keyword evidence="7 9" id="KW-0472">Membrane</keyword>
<organism evidence="12 13">
    <name type="scientific">Ameiurus melas</name>
    <name type="common">Black bullhead</name>
    <name type="synonym">Silurus melas</name>
    <dbReference type="NCBI Taxonomy" id="219545"/>
    <lineage>
        <taxon>Eukaryota</taxon>
        <taxon>Metazoa</taxon>
        <taxon>Chordata</taxon>
        <taxon>Craniata</taxon>
        <taxon>Vertebrata</taxon>
        <taxon>Euteleostomi</taxon>
        <taxon>Actinopterygii</taxon>
        <taxon>Neopterygii</taxon>
        <taxon>Teleostei</taxon>
        <taxon>Ostariophysi</taxon>
        <taxon>Siluriformes</taxon>
        <taxon>Ictaluridae</taxon>
        <taxon>Ameiurus</taxon>
    </lineage>
</organism>
<dbReference type="OrthoDB" id="3427at2759"/>
<dbReference type="InterPro" id="IPR015720">
    <property type="entry name" value="Emp24-like"/>
</dbReference>
<evidence type="ECO:0000256" key="1">
    <source>
        <dbReference type="ARBA" id="ARBA00004115"/>
    </source>
</evidence>
<dbReference type="GO" id="GO:0005789">
    <property type="term" value="C:endoplasmic reticulum membrane"/>
    <property type="evidence" value="ECO:0007669"/>
    <property type="project" value="UniProtKB-SubCell"/>
</dbReference>
<comment type="subcellular location">
    <subcellularLocation>
        <location evidence="1">Endoplasmic reticulum membrane</location>
        <topology evidence="1">Single-pass type I membrane protein</topology>
    </subcellularLocation>
    <subcellularLocation>
        <location evidence="8">Membrane</location>
        <topology evidence="8">Single-pass type I membrane protein</topology>
    </subcellularLocation>
</comment>
<dbReference type="Proteomes" id="UP000593565">
    <property type="component" value="Unassembled WGS sequence"/>
</dbReference>
<evidence type="ECO:0000313" key="12">
    <source>
        <dbReference type="EMBL" id="KAF4085628.1"/>
    </source>
</evidence>
<dbReference type="SMART" id="SM01190">
    <property type="entry name" value="EMP24_GP25L"/>
    <property type="match status" value="1"/>
</dbReference>
<comment type="similarity">
    <text evidence="2 8">Belongs to the EMP24/GP25L family.</text>
</comment>
<dbReference type="AlphaFoldDB" id="A0A7J6AVP2"/>
<dbReference type="EMBL" id="JAAGNN010000008">
    <property type="protein sequence ID" value="KAF4085628.1"/>
    <property type="molecule type" value="Genomic_DNA"/>
</dbReference>
<dbReference type="Pfam" id="PF01105">
    <property type="entry name" value="EMP24_GP25L"/>
    <property type="match status" value="1"/>
</dbReference>
<sequence length="213" mass="24781">MNLTQSCLLISCLVISAPAMFFDLSQQREKCIIEEIPEDTLVTGYILLEHWDRKEDHSPHLGLTITVKDPNLEVLLMKRFGKYGKFTFTSHFSGQHFLCMKSNETRFSVFAKEHLKVHLDVQMVEHTIDPSAVKAKDTIESVEFKIQHLISQMQFISKQQDFERGREETFRQMSEGTNGNVLWWAIIQTALLLTVGVWQMRSLKNFFIEKKLV</sequence>
<dbReference type="InterPro" id="IPR009038">
    <property type="entry name" value="GOLD_dom"/>
</dbReference>
<feature type="transmembrane region" description="Helical" evidence="9">
    <location>
        <begin position="181"/>
        <end position="200"/>
    </location>
</feature>
<evidence type="ECO:0000256" key="3">
    <source>
        <dbReference type="ARBA" id="ARBA00022692"/>
    </source>
</evidence>
<keyword evidence="13" id="KW-1185">Reference proteome</keyword>
<evidence type="ECO:0000256" key="7">
    <source>
        <dbReference type="ARBA" id="ARBA00023136"/>
    </source>
</evidence>
<protein>
    <recommendedName>
        <fullName evidence="11">GOLD domain-containing protein</fullName>
    </recommendedName>
</protein>
<feature type="domain" description="GOLD" evidence="11">
    <location>
        <begin position="29"/>
        <end position="123"/>
    </location>
</feature>
<dbReference type="PANTHER" id="PTHR22811">
    <property type="entry name" value="TRANSMEMBRANE EMP24 DOMAIN-CONTAINING PROTEIN"/>
    <property type="match status" value="1"/>
</dbReference>
<reference evidence="12 13" key="1">
    <citation type="submission" date="2020-02" db="EMBL/GenBank/DDBJ databases">
        <title>A chromosome-scale genome assembly of the black bullhead catfish (Ameiurus melas).</title>
        <authorList>
            <person name="Wen M."/>
            <person name="Zham M."/>
            <person name="Cabau C."/>
            <person name="Klopp C."/>
            <person name="Donnadieu C."/>
            <person name="Roques C."/>
            <person name="Bouchez O."/>
            <person name="Lampietro C."/>
            <person name="Jouanno E."/>
            <person name="Herpin A."/>
            <person name="Louis A."/>
            <person name="Berthelot C."/>
            <person name="Parey E."/>
            <person name="Roest-Crollius H."/>
            <person name="Braasch I."/>
            <person name="Postlethwait J."/>
            <person name="Robinson-Rechavi M."/>
            <person name="Echchiki A."/>
            <person name="Begum T."/>
            <person name="Montfort J."/>
            <person name="Schartl M."/>
            <person name="Bobe J."/>
            <person name="Guiguen Y."/>
        </authorList>
    </citation>
    <scope>NUCLEOTIDE SEQUENCE [LARGE SCALE GENOMIC DNA]</scope>
    <source>
        <strain evidence="12">M_S1</strain>
        <tissue evidence="12">Blood</tissue>
    </source>
</reference>
<evidence type="ECO:0000256" key="4">
    <source>
        <dbReference type="ARBA" id="ARBA00022729"/>
    </source>
</evidence>
<name>A0A7J6AVP2_AMEME</name>
<comment type="caution">
    <text evidence="12">The sequence shown here is derived from an EMBL/GenBank/DDBJ whole genome shotgun (WGS) entry which is preliminary data.</text>
</comment>
<keyword evidence="4 10" id="KW-0732">Signal</keyword>
<evidence type="ECO:0000256" key="8">
    <source>
        <dbReference type="RuleBase" id="RU003827"/>
    </source>
</evidence>